<dbReference type="SUPFAM" id="SSF56176">
    <property type="entry name" value="FAD-binding/transporter-associated domain-like"/>
    <property type="match status" value="1"/>
</dbReference>
<dbReference type="EMBL" id="MU853340">
    <property type="protein sequence ID" value="KAK4113110.1"/>
    <property type="molecule type" value="Genomic_DNA"/>
</dbReference>
<keyword evidence="5" id="KW-1185">Reference proteome</keyword>
<gene>
    <name evidence="4" type="ORF">N656DRAFT_789188</name>
</gene>
<comment type="similarity">
    <text evidence="1">Belongs to the oxygen-dependent FAD-linked oxidoreductase family.</text>
</comment>
<comment type="caution">
    <text evidence="4">The sequence shown here is derived from an EMBL/GenBank/DDBJ whole genome shotgun (WGS) entry which is preliminary data.</text>
</comment>
<dbReference type="RefSeq" id="XP_064670680.1">
    <property type="nucleotide sequence ID" value="XM_064816764.1"/>
</dbReference>
<dbReference type="InterPro" id="IPR036318">
    <property type="entry name" value="FAD-bd_PCMH-like_sf"/>
</dbReference>
<proteinExistence type="inferred from homology"/>
<name>A0AAN6TFW6_9PEZI</name>
<reference evidence="4" key="2">
    <citation type="submission" date="2023-05" db="EMBL/GenBank/DDBJ databases">
        <authorList>
            <consortium name="Lawrence Berkeley National Laboratory"/>
            <person name="Steindorff A."/>
            <person name="Hensen N."/>
            <person name="Bonometti L."/>
            <person name="Westerberg I."/>
            <person name="Brannstrom I.O."/>
            <person name="Guillou S."/>
            <person name="Cros-Aarteil S."/>
            <person name="Calhoun S."/>
            <person name="Haridas S."/>
            <person name="Kuo A."/>
            <person name="Mondo S."/>
            <person name="Pangilinan J."/>
            <person name="Riley R."/>
            <person name="Labutti K."/>
            <person name="Andreopoulos B."/>
            <person name="Lipzen A."/>
            <person name="Chen C."/>
            <person name="Yanf M."/>
            <person name="Daum C."/>
            <person name="Ng V."/>
            <person name="Clum A."/>
            <person name="Ohm R."/>
            <person name="Martin F."/>
            <person name="Silar P."/>
            <person name="Natvig D."/>
            <person name="Lalanne C."/>
            <person name="Gautier V."/>
            <person name="Ament-Velasquez S.L."/>
            <person name="Kruys A."/>
            <person name="Hutchinson M.I."/>
            <person name="Powell A.J."/>
            <person name="Barry K."/>
            <person name="Miller A.N."/>
            <person name="Grigoriev I.V."/>
            <person name="Debuchy R."/>
            <person name="Gladieux P."/>
            <person name="Thoren M.H."/>
            <person name="Johannesson H."/>
        </authorList>
    </citation>
    <scope>NUCLEOTIDE SEQUENCE</scope>
    <source>
        <strain evidence="4">CBS 508.74</strain>
    </source>
</reference>
<dbReference type="InterPro" id="IPR006094">
    <property type="entry name" value="Oxid_FAD_bind_N"/>
</dbReference>
<dbReference type="GeneID" id="89940889"/>
<evidence type="ECO:0000313" key="5">
    <source>
        <dbReference type="Proteomes" id="UP001302812"/>
    </source>
</evidence>
<dbReference type="AlphaFoldDB" id="A0AAN6TFW6"/>
<dbReference type="Gene3D" id="3.30.465.10">
    <property type="match status" value="3"/>
</dbReference>
<dbReference type="Gene3D" id="3.40.462.20">
    <property type="match status" value="1"/>
</dbReference>
<dbReference type="Proteomes" id="UP001302812">
    <property type="component" value="Unassembled WGS sequence"/>
</dbReference>
<dbReference type="GO" id="GO:0071949">
    <property type="term" value="F:FAD binding"/>
    <property type="evidence" value="ECO:0007669"/>
    <property type="project" value="InterPro"/>
</dbReference>
<dbReference type="PANTHER" id="PTHR13878:SF91">
    <property type="entry name" value="FAD BINDING DOMAIN PROTEIN (AFU_ORTHOLOGUE AFUA_6G12070)-RELATED"/>
    <property type="match status" value="1"/>
</dbReference>
<accession>A0AAN6TFW6</accession>
<evidence type="ECO:0000256" key="2">
    <source>
        <dbReference type="ARBA" id="ARBA00023002"/>
    </source>
</evidence>
<sequence length="582" mass="63538">MWQVRELTGSVLISSATVWATTHGQPLFPYEENSLTDDKLQQLIESNEVKEAAPLFAFDHGTGVLDPDRLKSGACKAYPGDAQWPPQSTWDMFDRMLGGALIKTVPLAAPCYRNLGVYDPNKCQAVRDSFFNQYTHENDPTSIFWPLYQGRTCMPTGDPDNGTCTHGGFPIYAVNISNVGQIQLAINFARNANLRLVIKNTGHCYLGKSSGAGALSIWTHNLKDITYYERLEIPGYSGPALKSVGYAGGYIAGGGHTPLSGLYGMAADHVMALEVVTADGRFITASPEENQDLYWALRGGGGGTFGVVTSIIIRVHPKLPVVTSSFSFSTSRTVSADAFWEAMRTYLSLFVPFTDAGTYSWFVLSSSGNGSFTFSMEPFFAPNHTLASFDALVKPCNVVLNGAGRVAVPSNRLIPRANFEDPMSAKFNATFATIRRHSEAGHRLMGYHQAPRNRANADNAVSSAFRHVVCFLILSAPPLTADSTPAEVGAASRVLKEEIIPAFKAIAPVSEFGGAYLNEANVDEPEWQGNFYGTQYPRLLELKRKWDPREVFYATTAVGSEGWEVRDGDQGVQTQNGRLCRV</sequence>
<keyword evidence="2" id="KW-0560">Oxidoreductase</keyword>
<dbReference type="Pfam" id="PF01565">
    <property type="entry name" value="FAD_binding_4"/>
    <property type="match status" value="1"/>
</dbReference>
<evidence type="ECO:0000259" key="3">
    <source>
        <dbReference type="PROSITE" id="PS51387"/>
    </source>
</evidence>
<dbReference type="GO" id="GO:0016491">
    <property type="term" value="F:oxidoreductase activity"/>
    <property type="evidence" value="ECO:0007669"/>
    <property type="project" value="UniProtKB-KW"/>
</dbReference>
<dbReference type="InterPro" id="IPR016166">
    <property type="entry name" value="FAD-bd_PCMH"/>
</dbReference>
<feature type="domain" description="FAD-binding PCMH-type" evidence="3">
    <location>
        <begin position="110"/>
        <end position="318"/>
    </location>
</feature>
<organism evidence="4 5">
    <name type="scientific">Canariomyces notabilis</name>
    <dbReference type="NCBI Taxonomy" id="2074819"/>
    <lineage>
        <taxon>Eukaryota</taxon>
        <taxon>Fungi</taxon>
        <taxon>Dikarya</taxon>
        <taxon>Ascomycota</taxon>
        <taxon>Pezizomycotina</taxon>
        <taxon>Sordariomycetes</taxon>
        <taxon>Sordariomycetidae</taxon>
        <taxon>Sordariales</taxon>
        <taxon>Chaetomiaceae</taxon>
        <taxon>Canariomyces</taxon>
    </lineage>
</organism>
<dbReference type="InterPro" id="IPR050432">
    <property type="entry name" value="FAD-linked_Oxidoreductases_BP"/>
</dbReference>
<evidence type="ECO:0000313" key="4">
    <source>
        <dbReference type="EMBL" id="KAK4113110.1"/>
    </source>
</evidence>
<reference evidence="4" key="1">
    <citation type="journal article" date="2023" name="Mol. Phylogenet. Evol.">
        <title>Genome-scale phylogeny and comparative genomics of the fungal order Sordariales.</title>
        <authorList>
            <person name="Hensen N."/>
            <person name="Bonometti L."/>
            <person name="Westerberg I."/>
            <person name="Brannstrom I.O."/>
            <person name="Guillou S."/>
            <person name="Cros-Aarteil S."/>
            <person name="Calhoun S."/>
            <person name="Haridas S."/>
            <person name="Kuo A."/>
            <person name="Mondo S."/>
            <person name="Pangilinan J."/>
            <person name="Riley R."/>
            <person name="LaButti K."/>
            <person name="Andreopoulos B."/>
            <person name="Lipzen A."/>
            <person name="Chen C."/>
            <person name="Yan M."/>
            <person name="Daum C."/>
            <person name="Ng V."/>
            <person name="Clum A."/>
            <person name="Steindorff A."/>
            <person name="Ohm R.A."/>
            <person name="Martin F."/>
            <person name="Silar P."/>
            <person name="Natvig D.O."/>
            <person name="Lalanne C."/>
            <person name="Gautier V."/>
            <person name="Ament-Velasquez S.L."/>
            <person name="Kruys A."/>
            <person name="Hutchinson M.I."/>
            <person name="Powell A.J."/>
            <person name="Barry K."/>
            <person name="Miller A.N."/>
            <person name="Grigoriev I.V."/>
            <person name="Debuchy R."/>
            <person name="Gladieux P."/>
            <person name="Hiltunen Thoren M."/>
            <person name="Johannesson H."/>
        </authorList>
    </citation>
    <scope>NUCLEOTIDE SEQUENCE</scope>
    <source>
        <strain evidence="4">CBS 508.74</strain>
    </source>
</reference>
<dbReference type="Pfam" id="PF08031">
    <property type="entry name" value="BBE"/>
    <property type="match status" value="1"/>
</dbReference>
<dbReference type="InterPro" id="IPR016169">
    <property type="entry name" value="FAD-bd_PCMH_sub2"/>
</dbReference>
<dbReference type="PROSITE" id="PS51387">
    <property type="entry name" value="FAD_PCMH"/>
    <property type="match status" value="1"/>
</dbReference>
<protein>
    <recommendedName>
        <fullName evidence="3">FAD-binding PCMH-type domain-containing protein</fullName>
    </recommendedName>
</protein>
<dbReference type="InterPro" id="IPR012951">
    <property type="entry name" value="BBE"/>
</dbReference>
<evidence type="ECO:0000256" key="1">
    <source>
        <dbReference type="ARBA" id="ARBA00005466"/>
    </source>
</evidence>
<dbReference type="PANTHER" id="PTHR13878">
    <property type="entry name" value="GULONOLACTONE OXIDASE"/>
    <property type="match status" value="1"/>
</dbReference>